<proteinExistence type="predicted"/>
<name>A0ABQ6GBS3_9BACL</name>
<comment type="caution">
    <text evidence="2">The sequence shown here is derived from an EMBL/GenBank/DDBJ whole genome shotgun (WGS) entry which is preliminary data.</text>
</comment>
<keyword evidence="3" id="KW-1185">Reference proteome</keyword>
<dbReference type="Proteomes" id="UP001157114">
    <property type="component" value="Unassembled WGS sequence"/>
</dbReference>
<keyword evidence="1" id="KW-0812">Transmembrane</keyword>
<dbReference type="EMBL" id="BSSQ01000004">
    <property type="protein sequence ID" value="GLX66761.1"/>
    <property type="molecule type" value="Genomic_DNA"/>
</dbReference>
<sequence>MLMEKRNFRFIYLAGALILIVVIAAGFLTFNHSKKTQVISNPSKMQMCNDTGIFDNLSPAETKAWGFGVHTNMMFAGSVVCIYNGFGKPAVNHIIFSKDKKEAQIYVQTDAQMKNYNRVEVILPTVSTIEVIDAVSKDSYLLYPDAFRN</sequence>
<keyword evidence="1" id="KW-0472">Membrane</keyword>
<evidence type="ECO:0000256" key="1">
    <source>
        <dbReference type="SAM" id="Phobius"/>
    </source>
</evidence>
<gene>
    <name evidence="2" type="ORF">MU1_11050</name>
</gene>
<reference evidence="2 3" key="1">
    <citation type="submission" date="2023-03" db="EMBL/GenBank/DDBJ databases">
        <title>Draft genome sequence of the bacteria which degrade cell wall of Tricholomamatutake.</title>
        <authorList>
            <person name="Konishi Y."/>
            <person name="Fukuta Y."/>
            <person name="Shirasaka N."/>
        </authorList>
    </citation>
    <scope>NUCLEOTIDE SEQUENCE [LARGE SCALE GENOMIC DNA]</scope>
    <source>
        <strain evidence="3">mu1</strain>
    </source>
</reference>
<protein>
    <submittedName>
        <fullName evidence="2">Uncharacterized protein</fullName>
    </submittedName>
</protein>
<accession>A0ABQ6GBS3</accession>
<evidence type="ECO:0000313" key="3">
    <source>
        <dbReference type="Proteomes" id="UP001157114"/>
    </source>
</evidence>
<evidence type="ECO:0000313" key="2">
    <source>
        <dbReference type="EMBL" id="GLX66761.1"/>
    </source>
</evidence>
<organism evidence="2 3">
    <name type="scientific">Paenibacillus glycanilyticus</name>
    <dbReference type="NCBI Taxonomy" id="126569"/>
    <lineage>
        <taxon>Bacteria</taxon>
        <taxon>Bacillati</taxon>
        <taxon>Bacillota</taxon>
        <taxon>Bacilli</taxon>
        <taxon>Bacillales</taxon>
        <taxon>Paenibacillaceae</taxon>
        <taxon>Paenibacillus</taxon>
    </lineage>
</organism>
<keyword evidence="1" id="KW-1133">Transmembrane helix</keyword>
<feature type="transmembrane region" description="Helical" evidence="1">
    <location>
        <begin position="12"/>
        <end position="30"/>
    </location>
</feature>